<reference evidence="1 2" key="1">
    <citation type="journal article" date="2015" name="Nature">
        <title>rRNA introns, odd ribosomes, and small enigmatic genomes across a large radiation of phyla.</title>
        <authorList>
            <person name="Brown C.T."/>
            <person name="Hug L.A."/>
            <person name="Thomas B.C."/>
            <person name="Sharon I."/>
            <person name="Castelle C.J."/>
            <person name="Singh A."/>
            <person name="Wilkins M.J."/>
            <person name="Williams K.H."/>
            <person name="Banfield J.F."/>
        </authorList>
    </citation>
    <scope>NUCLEOTIDE SEQUENCE [LARGE SCALE GENOMIC DNA]</scope>
</reference>
<proteinExistence type="predicted"/>
<feature type="non-terminal residue" evidence="1">
    <location>
        <position position="1"/>
    </location>
</feature>
<evidence type="ECO:0008006" key="3">
    <source>
        <dbReference type="Google" id="ProtNLM"/>
    </source>
</evidence>
<gene>
    <name evidence="1" type="ORF">UX03_C0001G0001</name>
</gene>
<sequence length="214" mass="24722">KLFLASDSCIITRMRSERSVALLHSYLSDREGRDRPDRLSRVGILSAAELYRHGAIDKICITVEPQLSNPQVRRLKILLNNPPEEDIVVDAKTVTTGEEIRTFRKLAEENKWNSLITIGNHAHLPRIKREIKKTFKNDGVEARSSREILSRYPRYSSILSETEDWPEQRSLALQERILKLPILGSLVLKMAPHLSRLKVSLQTWGFRQIENKKF</sequence>
<dbReference type="AlphaFoldDB" id="A0A0G1M7K4"/>
<dbReference type="EMBL" id="LCKQ01000001">
    <property type="protein sequence ID" value="KKU04216.1"/>
    <property type="molecule type" value="Genomic_DNA"/>
</dbReference>
<evidence type="ECO:0000313" key="2">
    <source>
        <dbReference type="Proteomes" id="UP000034086"/>
    </source>
</evidence>
<dbReference type="Proteomes" id="UP000034086">
    <property type="component" value="Unassembled WGS sequence"/>
</dbReference>
<organism evidence="1 2">
    <name type="scientific">Candidatus Woesebacteria bacterium GW2011_GWE1_45_18</name>
    <dbReference type="NCBI Taxonomy" id="1618598"/>
    <lineage>
        <taxon>Bacteria</taxon>
        <taxon>Candidatus Woeseibacteriota</taxon>
    </lineage>
</organism>
<protein>
    <recommendedName>
        <fullName evidence="3">DUF218 domain-containing protein</fullName>
    </recommendedName>
</protein>
<evidence type="ECO:0000313" key="1">
    <source>
        <dbReference type="EMBL" id="KKU04216.1"/>
    </source>
</evidence>
<accession>A0A0G1M7K4</accession>
<comment type="caution">
    <text evidence="1">The sequence shown here is derived from an EMBL/GenBank/DDBJ whole genome shotgun (WGS) entry which is preliminary data.</text>
</comment>
<name>A0A0G1M7K4_9BACT</name>